<keyword evidence="9" id="KW-0812">Transmembrane</keyword>
<keyword evidence="5" id="KW-0547">Nucleotide-binding</keyword>
<evidence type="ECO:0000313" key="11">
    <source>
        <dbReference type="EMBL" id="AKJ63548.1"/>
    </source>
</evidence>
<reference evidence="11 12" key="2">
    <citation type="journal article" date="2016" name="ISME J.">
        <title>Characterization of the first cultured representative of Verrucomicrobia subdivision 5 indicates the proposal of a novel phylum.</title>
        <authorList>
            <person name="Spring S."/>
            <person name="Bunk B."/>
            <person name="Sproer C."/>
            <person name="Schumann P."/>
            <person name="Rohde M."/>
            <person name="Tindall B.J."/>
            <person name="Klenk H.P."/>
        </authorList>
    </citation>
    <scope>NUCLEOTIDE SEQUENCE [LARGE SCALE GENOMIC DNA]</scope>
    <source>
        <strain evidence="11 12">L21-Fru-AB</strain>
    </source>
</reference>
<feature type="transmembrane region" description="Helical" evidence="9">
    <location>
        <begin position="46"/>
        <end position="66"/>
    </location>
</feature>
<dbReference type="InterPro" id="IPR036097">
    <property type="entry name" value="HisK_dim/P_sf"/>
</dbReference>
<protein>
    <recommendedName>
        <fullName evidence="2">histidine kinase</fullName>
        <ecNumber evidence="2">2.7.13.3</ecNumber>
    </recommendedName>
</protein>
<reference evidence="12" key="1">
    <citation type="submission" date="2015-02" db="EMBL/GenBank/DDBJ databases">
        <title>Description and complete genome sequence of the first cultured representative of the subdivision 5 of the Verrucomicrobia phylum.</title>
        <authorList>
            <person name="Spring S."/>
            <person name="Bunk B."/>
            <person name="Sproer C."/>
            <person name="Klenk H.-P."/>
        </authorList>
    </citation>
    <scope>NUCLEOTIDE SEQUENCE [LARGE SCALE GENOMIC DNA]</scope>
    <source>
        <strain evidence="12">L21-Fru-AB</strain>
    </source>
</reference>
<dbReference type="GO" id="GO:0000155">
    <property type="term" value="F:phosphorelay sensor kinase activity"/>
    <property type="evidence" value="ECO:0007669"/>
    <property type="project" value="InterPro"/>
</dbReference>
<dbReference type="Pfam" id="PF25323">
    <property type="entry name" value="6TM_PilS"/>
    <property type="match status" value="1"/>
</dbReference>
<evidence type="ECO:0000313" key="12">
    <source>
        <dbReference type="Proteomes" id="UP000035268"/>
    </source>
</evidence>
<dbReference type="SUPFAM" id="SSF47384">
    <property type="entry name" value="Homodimeric domain of signal transducing histidine kinase"/>
    <property type="match status" value="1"/>
</dbReference>
<feature type="transmembrane region" description="Helical" evidence="9">
    <location>
        <begin position="124"/>
        <end position="143"/>
    </location>
</feature>
<dbReference type="GO" id="GO:0005524">
    <property type="term" value="F:ATP binding"/>
    <property type="evidence" value="ECO:0007669"/>
    <property type="project" value="UniProtKB-KW"/>
</dbReference>
<evidence type="ECO:0000256" key="7">
    <source>
        <dbReference type="ARBA" id="ARBA00022840"/>
    </source>
</evidence>
<proteinExistence type="predicted"/>
<dbReference type="CDD" id="cd00082">
    <property type="entry name" value="HisKA"/>
    <property type="match status" value="1"/>
</dbReference>
<dbReference type="OrthoDB" id="9773941at2"/>
<keyword evidence="7" id="KW-0067">ATP-binding</keyword>
<evidence type="ECO:0000256" key="8">
    <source>
        <dbReference type="ARBA" id="ARBA00023012"/>
    </source>
</evidence>
<dbReference type="SUPFAM" id="SSF55785">
    <property type="entry name" value="PYP-like sensor domain (PAS domain)"/>
    <property type="match status" value="1"/>
</dbReference>
<dbReference type="Gene3D" id="1.10.287.130">
    <property type="match status" value="1"/>
</dbReference>
<feature type="transmembrane region" description="Helical" evidence="9">
    <location>
        <begin position="78"/>
        <end position="95"/>
    </location>
</feature>
<feature type="transmembrane region" description="Helical" evidence="9">
    <location>
        <begin position="101"/>
        <end position="117"/>
    </location>
</feature>
<keyword evidence="3" id="KW-0597">Phosphoprotein</keyword>
<dbReference type="PANTHER" id="PTHR43065:SF10">
    <property type="entry name" value="PEROXIDE STRESS-ACTIVATED HISTIDINE KINASE MAK3"/>
    <property type="match status" value="1"/>
</dbReference>
<keyword evidence="9" id="KW-0472">Membrane</keyword>
<keyword evidence="9" id="KW-1133">Transmembrane helix</keyword>
<dbReference type="EC" id="2.7.13.3" evidence="2"/>
<accession>A0A0G3EB81</accession>
<dbReference type="PANTHER" id="PTHR43065">
    <property type="entry name" value="SENSOR HISTIDINE KINASE"/>
    <property type="match status" value="1"/>
</dbReference>
<dbReference type="PROSITE" id="PS50112">
    <property type="entry name" value="PAS"/>
    <property type="match status" value="1"/>
</dbReference>
<dbReference type="Proteomes" id="UP000035268">
    <property type="component" value="Chromosome"/>
</dbReference>
<feature type="transmembrane region" description="Helical" evidence="9">
    <location>
        <begin position="163"/>
        <end position="181"/>
    </location>
</feature>
<dbReference type="InterPro" id="IPR000014">
    <property type="entry name" value="PAS"/>
</dbReference>
<dbReference type="Gene3D" id="3.30.450.20">
    <property type="entry name" value="PAS domain"/>
    <property type="match status" value="1"/>
</dbReference>
<dbReference type="AlphaFoldDB" id="A0A0G3EB81"/>
<evidence type="ECO:0000256" key="3">
    <source>
        <dbReference type="ARBA" id="ARBA00022553"/>
    </source>
</evidence>
<keyword evidence="8" id="KW-0902">Two-component regulatory system</keyword>
<evidence type="ECO:0000256" key="4">
    <source>
        <dbReference type="ARBA" id="ARBA00022679"/>
    </source>
</evidence>
<dbReference type="InterPro" id="IPR003661">
    <property type="entry name" value="HisK_dim/P_dom"/>
</dbReference>
<dbReference type="CDD" id="cd00130">
    <property type="entry name" value="PAS"/>
    <property type="match status" value="1"/>
</dbReference>
<sequence length="413" mass="46252">MTPRKLLFSLSAPTSWPELVLILLLRLAALCGFLIMLSLILPGDNIAFYAFMGFAFIITIPYSLWLRNQEHALRFAPLQFLVDITLVSGLVYFTGGIESELNMLYPLVILSAGVVSTPRRALQITLLSILVYILLIVLMTHGVLVPPGGVPPGYELASVAPSLTLRVFVFLFFGIASAYVSERCNYITRKKRQFRQLTELIFRHVRAGLLLLDEKDRVLLANGRAAELLGTPPRDLQGRNLSDLQRPVPKDRTISISPAVYMERPDGTAFPATYETSSLELPAEAVPGVRLHSEPLHGQLMIFNDISRLIEMQDKAQQVERMRAAADMAADVAHEIRTPLTAISGAVQILNRMDKETFDPLNDSAREEKELLEQIFSQSAKIDSIIQRFLDYAEFSRDDLQRILELDLDVKSS</sequence>
<gene>
    <name evidence="11" type="primary">pilS_1</name>
    <name evidence="11" type="ORF">L21SP4_00267</name>
</gene>
<keyword evidence="4" id="KW-0808">Transferase</keyword>
<dbReference type="STRING" id="1307763.L21SP4_00267"/>
<dbReference type="KEGG" id="vbl:L21SP4_00267"/>
<dbReference type="Pfam" id="PF00989">
    <property type="entry name" value="PAS"/>
    <property type="match status" value="1"/>
</dbReference>
<evidence type="ECO:0000256" key="9">
    <source>
        <dbReference type="SAM" id="Phobius"/>
    </source>
</evidence>
<evidence type="ECO:0000259" key="10">
    <source>
        <dbReference type="PROSITE" id="PS50112"/>
    </source>
</evidence>
<evidence type="ECO:0000256" key="5">
    <source>
        <dbReference type="ARBA" id="ARBA00022741"/>
    </source>
</evidence>
<feature type="transmembrane region" description="Helical" evidence="9">
    <location>
        <begin position="20"/>
        <end position="40"/>
    </location>
</feature>
<dbReference type="SMART" id="SM00388">
    <property type="entry name" value="HisKA"/>
    <property type="match status" value="1"/>
</dbReference>
<feature type="domain" description="PAS" evidence="10">
    <location>
        <begin position="190"/>
        <end position="247"/>
    </location>
</feature>
<dbReference type="EMBL" id="CP010904">
    <property type="protein sequence ID" value="AKJ63548.1"/>
    <property type="molecule type" value="Genomic_DNA"/>
</dbReference>
<evidence type="ECO:0000256" key="6">
    <source>
        <dbReference type="ARBA" id="ARBA00022777"/>
    </source>
</evidence>
<keyword evidence="12" id="KW-1185">Reference proteome</keyword>
<evidence type="ECO:0000256" key="1">
    <source>
        <dbReference type="ARBA" id="ARBA00000085"/>
    </source>
</evidence>
<dbReference type="InterPro" id="IPR035965">
    <property type="entry name" value="PAS-like_dom_sf"/>
</dbReference>
<comment type="catalytic activity">
    <reaction evidence="1">
        <text>ATP + protein L-histidine = ADP + protein N-phospho-L-histidine.</text>
        <dbReference type="EC" id="2.7.13.3"/>
    </reaction>
</comment>
<dbReference type="RefSeq" id="WP_052880969.1">
    <property type="nucleotide sequence ID" value="NZ_CP010904.1"/>
</dbReference>
<name>A0A0G3EB81_9BACT</name>
<evidence type="ECO:0000256" key="2">
    <source>
        <dbReference type="ARBA" id="ARBA00012438"/>
    </source>
</evidence>
<dbReference type="SMART" id="SM00091">
    <property type="entry name" value="PAS"/>
    <property type="match status" value="1"/>
</dbReference>
<organism evidence="11 12">
    <name type="scientific">Kiritimatiella glycovorans</name>
    <dbReference type="NCBI Taxonomy" id="1307763"/>
    <lineage>
        <taxon>Bacteria</taxon>
        <taxon>Pseudomonadati</taxon>
        <taxon>Kiritimatiellota</taxon>
        <taxon>Kiritimatiellia</taxon>
        <taxon>Kiritimatiellales</taxon>
        <taxon>Kiritimatiellaceae</taxon>
        <taxon>Kiritimatiella</taxon>
    </lineage>
</organism>
<dbReference type="Pfam" id="PF00512">
    <property type="entry name" value="HisKA"/>
    <property type="match status" value="1"/>
</dbReference>
<dbReference type="InterPro" id="IPR013767">
    <property type="entry name" value="PAS_fold"/>
</dbReference>
<keyword evidence="6" id="KW-0418">Kinase</keyword>